<reference evidence="2 3" key="1">
    <citation type="submission" date="2020-08" db="EMBL/GenBank/DDBJ databases">
        <title>Genomic Encyclopedia of Type Strains, Phase IV (KMG-IV): sequencing the most valuable type-strain genomes for metagenomic binning, comparative biology and taxonomic classification.</title>
        <authorList>
            <person name="Goeker M."/>
        </authorList>
    </citation>
    <scope>NUCLEOTIDE SEQUENCE [LARGE SCALE GENOMIC DNA]</scope>
    <source>
        <strain evidence="2 3">DSM 26376</strain>
    </source>
</reference>
<evidence type="ECO:0000259" key="1">
    <source>
        <dbReference type="Pfam" id="PF15919"/>
    </source>
</evidence>
<dbReference type="Pfam" id="PF15919">
    <property type="entry name" value="HicB_lk_antitox"/>
    <property type="match status" value="1"/>
</dbReference>
<dbReference type="SUPFAM" id="SSF143100">
    <property type="entry name" value="TTHA1013/TTHA0281-like"/>
    <property type="match status" value="1"/>
</dbReference>
<dbReference type="AlphaFoldDB" id="A0A7W8HPK2"/>
<proteinExistence type="predicted"/>
<dbReference type="InterPro" id="IPR035069">
    <property type="entry name" value="TTHA1013/TTHA0281-like"/>
</dbReference>
<gene>
    <name evidence="2" type="ORF">HNR26_001017</name>
</gene>
<dbReference type="EMBL" id="JACHGA010000002">
    <property type="protein sequence ID" value="MBB5274973.1"/>
    <property type="molecule type" value="Genomic_DNA"/>
</dbReference>
<accession>A0A7W8HPK2</accession>
<dbReference type="Gene3D" id="3.30.160.250">
    <property type="match status" value="1"/>
</dbReference>
<name>A0A7W8HPK2_9HYPH</name>
<organism evidence="2 3">
    <name type="scientific">Rhizobium rosettiformans</name>
    <dbReference type="NCBI Taxonomy" id="1368430"/>
    <lineage>
        <taxon>Bacteria</taxon>
        <taxon>Pseudomonadati</taxon>
        <taxon>Pseudomonadota</taxon>
        <taxon>Alphaproteobacteria</taxon>
        <taxon>Hyphomicrobiales</taxon>
        <taxon>Rhizobiaceae</taxon>
        <taxon>Rhizobium/Agrobacterium group</taxon>
        <taxon>Rhizobium</taxon>
    </lineage>
</organism>
<keyword evidence="3" id="KW-1185">Reference proteome</keyword>
<protein>
    <submittedName>
        <fullName evidence="2">Putative RNase H-like HicB family nuclease</fullName>
    </submittedName>
</protein>
<sequence>MSKRIGHMRYYVALVHKDPGSAYGVSFPDLPSVFSAADSDEDIVSNAIEALRLWAEDGELPAPASHQEIVERPEVRAELATGAFLIRVPFIEDDTRTVRANITMEAGTLAAIDHAAKQRGLTRSAFLASCARKEIERSA</sequence>
<dbReference type="InterPro" id="IPR031807">
    <property type="entry name" value="HicB-like"/>
</dbReference>
<evidence type="ECO:0000313" key="3">
    <source>
        <dbReference type="Proteomes" id="UP000550895"/>
    </source>
</evidence>
<comment type="caution">
    <text evidence="2">The sequence shown here is derived from an EMBL/GenBank/DDBJ whole genome shotgun (WGS) entry which is preliminary data.</text>
</comment>
<dbReference type="Proteomes" id="UP000550895">
    <property type="component" value="Unassembled WGS sequence"/>
</dbReference>
<feature type="domain" description="HicB-like antitoxin of toxin-antitoxin system" evidence="1">
    <location>
        <begin position="11"/>
        <end position="131"/>
    </location>
</feature>
<evidence type="ECO:0000313" key="2">
    <source>
        <dbReference type="EMBL" id="MBB5274973.1"/>
    </source>
</evidence>